<evidence type="ECO:0000313" key="1">
    <source>
        <dbReference type="EMBL" id="MBU3804546.1"/>
    </source>
</evidence>
<gene>
    <name evidence="1" type="primary">spoVAD</name>
    <name evidence="1" type="ORF">H9872_07300</name>
</gene>
<dbReference type="Gene3D" id="3.40.47.40">
    <property type="entry name" value="Stage V sporulation protein AD"/>
    <property type="match status" value="1"/>
</dbReference>
<dbReference type="Proteomes" id="UP000824229">
    <property type="component" value="Unassembled WGS sequence"/>
</dbReference>
<accession>A0A9E2KD85</accession>
<evidence type="ECO:0000313" key="2">
    <source>
        <dbReference type="Proteomes" id="UP000824229"/>
    </source>
</evidence>
<dbReference type="AlphaFoldDB" id="A0A9E2KD85"/>
<reference evidence="1" key="2">
    <citation type="submission" date="2021-04" db="EMBL/GenBank/DDBJ databases">
        <authorList>
            <person name="Gilroy R."/>
        </authorList>
    </citation>
    <scope>NUCLEOTIDE SEQUENCE</scope>
    <source>
        <strain evidence="1">B5-657</strain>
    </source>
</reference>
<name>A0A9E2KD85_9FIRM</name>
<dbReference type="EMBL" id="JAHLFQ010000164">
    <property type="protein sequence ID" value="MBU3804546.1"/>
    <property type="molecule type" value="Genomic_DNA"/>
</dbReference>
<dbReference type="SUPFAM" id="SSF53901">
    <property type="entry name" value="Thiolase-like"/>
    <property type="match status" value="1"/>
</dbReference>
<sequence>MGHLGKQTITYKTPPVITCAYSSVGPKETQGPMGKYFDHHCKDELLGEDTWEKAEARLVQTTIQGLLDRAHKVPNDIQYIFAGDLQNQVIASTFGIKDFNIPFFGLFGACSTMGESMCLASMAVAGGMADLVMAGTSSHNCAAEKQFRYPLEYAGQRTETQTWTATASGFVLISRCGEGPQITAITPGKIVDLGMTDAFNMGAAMAPAAVDTILTHLEDTNQKPSDFDAIITGDLGNCGIDIAIDVAKRLGTDLSDVLMDCGKLMYDDERQKTNCGASGCGCSASIFTGYFYKELLNRNLKKILLVPTGALMSQGSTQQGNTIPGIAHAVCIEMK</sequence>
<comment type="caution">
    <text evidence="1">The sequence shown here is derived from an EMBL/GenBank/DDBJ whole genome shotgun (WGS) entry which is preliminary data.</text>
</comment>
<dbReference type="InterPro" id="IPR038369">
    <property type="entry name" value="SpoVAD_sf"/>
</dbReference>
<protein>
    <submittedName>
        <fullName evidence="1">Stage V sporulation protein AD</fullName>
    </submittedName>
</protein>
<dbReference type="InterPro" id="IPR016039">
    <property type="entry name" value="Thiolase-like"/>
</dbReference>
<proteinExistence type="predicted"/>
<dbReference type="PIRSF" id="PIRSF011570">
    <property type="entry name" value="SpoVAD"/>
    <property type="match status" value="1"/>
</dbReference>
<dbReference type="InterPro" id="IPR010894">
    <property type="entry name" value="SpoVAD"/>
</dbReference>
<dbReference type="NCBIfam" id="NF006160">
    <property type="entry name" value="PRK08304.1"/>
    <property type="match status" value="1"/>
</dbReference>
<dbReference type="NCBIfam" id="TIGR02845">
    <property type="entry name" value="spore_V_AD"/>
    <property type="match status" value="1"/>
</dbReference>
<organism evidence="1 2">
    <name type="scientific">Candidatus Cellulosilyticum pullistercoris</name>
    <dbReference type="NCBI Taxonomy" id="2838521"/>
    <lineage>
        <taxon>Bacteria</taxon>
        <taxon>Bacillati</taxon>
        <taxon>Bacillota</taxon>
        <taxon>Clostridia</taxon>
        <taxon>Lachnospirales</taxon>
        <taxon>Cellulosilyticaceae</taxon>
        <taxon>Cellulosilyticum</taxon>
    </lineage>
</organism>
<reference evidence="1" key="1">
    <citation type="journal article" date="2021" name="PeerJ">
        <title>Extensive microbial diversity within the chicken gut microbiome revealed by metagenomics and culture.</title>
        <authorList>
            <person name="Gilroy R."/>
            <person name="Ravi A."/>
            <person name="Getino M."/>
            <person name="Pursley I."/>
            <person name="Horton D.L."/>
            <person name="Alikhan N.F."/>
            <person name="Baker D."/>
            <person name="Gharbi K."/>
            <person name="Hall N."/>
            <person name="Watson M."/>
            <person name="Adriaenssens E.M."/>
            <person name="Foster-Nyarko E."/>
            <person name="Jarju S."/>
            <person name="Secka A."/>
            <person name="Antonio M."/>
            <person name="Oren A."/>
            <person name="Chaudhuri R.R."/>
            <person name="La Ragione R."/>
            <person name="Hildebrand F."/>
            <person name="Pallen M.J."/>
        </authorList>
    </citation>
    <scope>NUCLEOTIDE SEQUENCE</scope>
    <source>
        <strain evidence="1">B5-657</strain>
    </source>
</reference>
<dbReference type="GO" id="GO:0016746">
    <property type="term" value="F:acyltransferase activity"/>
    <property type="evidence" value="ECO:0007669"/>
    <property type="project" value="InterPro"/>
</dbReference>
<dbReference type="Pfam" id="PF07451">
    <property type="entry name" value="SpoVAD"/>
    <property type="match status" value="1"/>
</dbReference>